<dbReference type="PANTHER" id="PTHR23510">
    <property type="entry name" value="INNER MEMBRANE TRANSPORT PROTEIN YAJR"/>
    <property type="match status" value="1"/>
</dbReference>
<keyword evidence="2 5" id="KW-0812">Transmembrane</keyword>
<dbReference type="InterPro" id="IPR051068">
    <property type="entry name" value="MFS_Domain-Containing_Protein"/>
</dbReference>
<evidence type="ECO:0000313" key="6">
    <source>
        <dbReference type="EMBL" id="CAL5139165.1"/>
    </source>
</evidence>
<sequence>MPSLWLYLKIYWDLNSATHFYGITAAAFNLAVLLVTPFTGYAAYRGVRGKVILIVSDQLEILGNIMYWIGQSPWVVLCGRFISGTGASCEPSLYADLVKLTSEEERTSYIIAMLMPRQLGLLFGPAFTILVHTVNANVGQFSFSVYNMPGIMMAGLWLLHSLLVFTFYPNVSKDSNPTNVPTCSCLRRCACCSPCDAYQDEDKHAVQEDNPAEDGKITIVEWNTSNLSATDLRFYSNYPIVVLFIIAFSLYFNVLCVEAVLSPTVEQLFAWHEVEASYVYMGGGIVVLITFLLVRISSKKFSDRTFITVGLVLLLLSYFWLTCFLSFTPKPVQGISISLFITGLFFHTVGMPIALVGCESLYTKITPESDSDRAQAILRTLVNVGYFTGPFVGGSMASVPYAATLLMMLLIFISLVLLCAAYDLFAQTH</sequence>
<dbReference type="Gene3D" id="1.20.1250.20">
    <property type="entry name" value="MFS general substrate transporter like domains"/>
    <property type="match status" value="1"/>
</dbReference>
<feature type="transmembrane region" description="Helical" evidence="5">
    <location>
        <begin position="403"/>
        <end position="425"/>
    </location>
</feature>
<evidence type="ECO:0008006" key="8">
    <source>
        <dbReference type="Google" id="ProtNLM"/>
    </source>
</evidence>
<evidence type="ECO:0000256" key="5">
    <source>
        <dbReference type="SAM" id="Phobius"/>
    </source>
</evidence>
<comment type="subcellular location">
    <subcellularLocation>
        <location evidence="1">Membrane</location>
        <topology evidence="1">Multi-pass membrane protein</topology>
    </subcellularLocation>
</comment>
<accession>A0AAV2TQX9</accession>
<dbReference type="AlphaFoldDB" id="A0AAV2TQX9"/>
<name>A0AAV2TQX9_CALDB</name>
<feature type="transmembrane region" description="Helical" evidence="5">
    <location>
        <begin position="119"/>
        <end position="138"/>
    </location>
</feature>
<evidence type="ECO:0000313" key="7">
    <source>
        <dbReference type="Proteomes" id="UP001497525"/>
    </source>
</evidence>
<gene>
    <name evidence="6" type="ORF">CDAUBV1_LOCUS14202</name>
</gene>
<evidence type="ECO:0000256" key="1">
    <source>
        <dbReference type="ARBA" id="ARBA00004141"/>
    </source>
</evidence>
<feature type="transmembrane region" description="Helical" evidence="5">
    <location>
        <begin position="277"/>
        <end position="294"/>
    </location>
</feature>
<feature type="transmembrane region" description="Helical" evidence="5">
    <location>
        <begin position="306"/>
        <end position="328"/>
    </location>
</feature>
<dbReference type="SUPFAM" id="SSF103473">
    <property type="entry name" value="MFS general substrate transporter"/>
    <property type="match status" value="1"/>
</dbReference>
<proteinExistence type="predicted"/>
<protein>
    <recommendedName>
        <fullName evidence="8">Major facilitator superfamily (MFS) profile domain-containing protein</fullName>
    </recommendedName>
</protein>
<feature type="transmembrane region" description="Helical" evidence="5">
    <location>
        <begin position="150"/>
        <end position="168"/>
    </location>
</feature>
<reference evidence="6" key="1">
    <citation type="submission" date="2024-06" db="EMBL/GenBank/DDBJ databases">
        <authorList>
            <person name="Liu X."/>
            <person name="Lenzi L."/>
            <person name="Haldenby T S."/>
            <person name="Uol C."/>
        </authorList>
    </citation>
    <scope>NUCLEOTIDE SEQUENCE</scope>
</reference>
<evidence type="ECO:0000256" key="3">
    <source>
        <dbReference type="ARBA" id="ARBA00022989"/>
    </source>
</evidence>
<dbReference type="EMBL" id="CAXLJL010000600">
    <property type="protein sequence ID" value="CAL5139165.1"/>
    <property type="molecule type" value="Genomic_DNA"/>
</dbReference>
<evidence type="ECO:0000256" key="2">
    <source>
        <dbReference type="ARBA" id="ARBA00022692"/>
    </source>
</evidence>
<dbReference type="InterPro" id="IPR036259">
    <property type="entry name" value="MFS_trans_sf"/>
</dbReference>
<dbReference type="Pfam" id="PF07690">
    <property type="entry name" value="MFS_1"/>
    <property type="match status" value="2"/>
</dbReference>
<dbReference type="GO" id="GO:0016020">
    <property type="term" value="C:membrane"/>
    <property type="evidence" value="ECO:0007669"/>
    <property type="project" value="UniProtKB-SubCell"/>
</dbReference>
<feature type="transmembrane region" description="Helical" evidence="5">
    <location>
        <begin position="334"/>
        <end position="356"/>
    </location>
</feature>
<feature type="transmembrane region" description="Helical" evidence="5">
    <location>
        <begin position="376"/>
        <end position="397"/>
    </location>
</feature>
<comment type="caution">
    <text evidence="6">The sequence shown here is derived from an EMBL/GenBank/DDBJ whole genome shotgun (WGS) entry which is preliminary data.</text>
</comment>
<dbReference type="GO" id="GO:0022857">
    <property type="term" value="F:transmembrane transporter activity"/>
    <property type="evidence" value="ECO:0007669"/>
    <property type="project" value="InterPro"/>
</dbReference>
<organism evidence="6 7">
    <name type="scientific">Calicophoron daubneyi</name>
    <name type="common">Rumen fluke</name>
    <name type="synonym">Paramphistomum daubneyi</name>
    <dbReference type="NCBI Taxonomy" id="300641"/>
    <lineage>
        <taxon>Eukaryota</taxon>
        <taxon>Metazoa</taxon>
        <taxon>Spiralia</taxon>
        <taxon>Lophotrochozoa</taxon>
        <taxon>Platyhelminthes</taxon>
        <taxon>Trematoda</taxon>
        <taxon>Digenea</taxon>
        <taxon>Plagiorchiida</taxon>
        <taxon>Pronocephalata</taxon>
        <taxon>Paramphistomoidea</taxon>
        <taxon>Paramphistomidae</taxon>
        <taxon>Calicophoron</taxon>
    </lineage>
</organism>
<dbReference type="Proteomes" id="UP001497525">
    <property type="component" value="Unassembled WGS sequence"/>
</dbReference>
<keyword evidence="3 5" id="KW-1133">Transmembrane helix</keyword>
<feature type="transmembrane region" description="Helical" evidence="5">
    <location>
        <begin position="240"/>
        <end position="265"/>
    </location>
</feature>
<keyword evidence="4 5" id="KW-0472">Membrane</keyword>
<dbReference type="PANTHER" id="PTHR23510:SF16">
    <property type="entry name" value="MAJOR FACILITATOR SUPERFAMILY (MFS) PROFILE DOMAIN-CONTAINING PROTEIN"/>
    <property type="match status" value="1"/>
</dbReference>
<feature type="transmembrane region" description="Helical" evidence="5">
    <location>
        <begin position="20"/>
        <end position="44"/>
    </location>
</feature>
<evidence type="ECO:0000256" key="4">
    <source>
        <dbReference type="ARBA" id="ARBA00023136"/>
    </source>
</evidence>
<dbReference type="InterPro" id="IPR011701">
    <property type="entry name" value="MFS"/>
</dbReference>